<dbReference type="GeneID" id="90075850"/>
<keyword evidence="1" id="KW-0812">Transmembrane</keyword>
<dbReference type="RefSeq" id="XP_064854871.1">
    <property type="nucleotide sequence ID" value="XM_064998799.1"/>
</dbReference>
<evidence type="ECO:0000313" key="2">
    <source>
        <dbReference type="EMBL" id="GMM37875.1"/>
    </source>
</evidence>
<reference evidence="2 3" key="1">
    <citation type="journal article" date="2023" name="Elife">
        <title>Identification of key yeast species and microbe-microbe interactions impacting larval growth of Drosophila in the wild.</title>
        <authorList>
            <person name="Mure A."/>
            <person name="Sugiura Y."/>
            <person name="Maeda R."/>
            <person name="Honda K."/>
            <person name="Sakurai N."/>
            <person name="Takahashi Y."/>
            <person name="Watada M."/>
            <person name="Katoh T."/>
            <person name="Gotoh A."/>
            <person name="Gotoh Y."/>
            <person name="Taniguchi I."/>
            <person name="Nakamura K."/>
            <person name="Hayashi T."/>
            <person name="Katayama T."/>
            <person name="Uemura T."/>
            <person name="Hattori Y."/>
        </authorList>
    </citation>
    <scope>NUCLEOTIDE SEQUENCE [LARGE SCALE GENOMIC DNA]</scope>
    <source>
        <strain evidence="2 3">SC-9</strain>
    </source>
</reference>
<feature type="transmembrane region" description="Helical" evidence="1">
    <location>
        <begin position="39"/>
        <end position="63"/>
    </location>
</feature>
<evidence type="ECO:0000256" key="1">
    <source>
        <dbReference type="SAM" id="Phobius"/>
    </source>
</evidence>
<comment type="caution">
    <text evidence="2">The sequence shown here is derived from an EMBL/GenBank/DDBJ whole genome shotgun (WGS) entry which is preliminary data.</text>
</comment>
<evidence type="ECO:0000313" key="3">
    <source>
        <dbReference type="Proteomes" id="UP001360560"/>
    </source>
</evidence>
<feature type="transmembrane region" description="Helical" evidence="1">
    <location>
        <begin position="6"/>
        <end position="27"/>
    </location>
</feature>
<keyword evidence="3" id="KW-1185">Reference proteome</keyword>
<organism evidence="2 3">
    <name type="scientific">Saccharomycopsis crataegensis</name>
    <dbReference type="NCBI Taxonomy" id="43959"/>
    <lineage>
        <taxon>Eukaryota</taxon>
        <taxon>Fungi</taxon>
        <taxon>Dikarya</taxon>
        <taxon>Ascomycota</taxon>
        <taxon>Saccharomycotina</taxon>
        <taxon>Saccharomycetes</taxon>
        <taxon>Saccharomycopsidaceae</taxon>
        <taxon>Saccharomycopsis</taxon>
    </lineage>
</organism>
<gene>
    <name evidence="2" type="ORF">DASC09_052000</name>
</gene>
<keyword evidence="1" id="KW-1133">Transmembrane helix</keyword>
<dbReference type="EMBL" id="BTFZ01000012">
    <property type="protein sequence ID" value="GMM37875.1"/>
    <property type="molecule type" value="Genomic_DNA"/>
</dbReference>
<accession>A0AAV5QTE7</accession>
<keyword evidence="1" id="KW-0472">Membrane</keyword>
<sequence>MAKTSILAHILVPLGCLVLPFFSVVYAAKRNPRLSDSDVASKGLICFLLWFLILFGGMVYAIYFCYIGDSNIFKDFDETPAELDGYDRKEKLPQQAA</sequence>
<protein>
    <submittedName>
        <fullName evidence="2">Uncharacterized protein</fullName>
    </submittedName>
</protein>
<proteinExistence type="predicted"/>
<dbReference type="Proteomes" id="UP001360560">
    <property type="component" value="Unassembled WGS sequence"/>
</dbReference>
<dbReference type="AlphaFoldDB" id="A0AAV5QTE7"/>
<name>A0AAV5QTE7_9ASCO</name>